<keyword evidence="4 7" id="KW-0175">Coiled coil</keyword>
<evidence type="ECO:0000313" key="9">
    <source>
        <dbReference type="EMBL" id="KAK7871261.1"/>
    </source>
</evidence>
<keyword evidence="6" id="KW-0966">Cell projection</keyword>
<evidence type="ECO:0000256" key="5">
    <source>
        <dbReference type="ARBA" id="ARBA00023069"/>
    </source>
</evidence>
<evidence type="ECO:0000256" key="4">
    <source>
        <dbReference type="ARBA" id="ARBA00023054"/>
    </source>
</evidence>
<feature type="coiled-coil region" evidence="7">
    <location>
        <begin position="26"/>
        <end position="99"/>
    </location>
</feature>
<sequence>MAKKGKGKKGKKGKKEPTEGITEVERELFTIQIADLTAKVERLKARCLELEASNVEFEENIKHLDEDRGDVITYLRTQADQKQDEIEELEERVEGLIRARENDVSMYKEIIRQSEHDFKIMHEQLTSEIKLLTGKLNSLEDFRLQRDDLVKKFKLQEEQMGVQDEKHKQIIYEVEKKFIIAKDKLKKEMEGKLLQLSSNFSDATEIRIAATTHHAIRENIAINNELDRIIATHNKLMAENEKIKNYDKELRQKFELVEEEKRILLRKNSVLLKLLNRLAREHQDMEVFLGELEREAQVSELCQLKLEEAERALKQAQLETRFETQKVHGALYEQQELKMLADEAKLRGDKLNAVVEQCVSAIQEVITVTEGQDETSMLQARETLLSRLLTLMDSSTLQYITVPPPKEKKSMYETGDLGLVPKTSFTSISRSGSGSVTSVKQKSSSISFKSKSGDSKSSRASQKESDESQKTGTSQDRPSGENVPNRTSLRIRESSRPSGELQMSGGRKSTRKSGLDDVIKEEGEAKVEFVEPKQTEDEEV</sequence>
<comment type="subcellular location">
    <subcellularLocation>
        <location evidence="1">Cell projection</location>
        <location evidence="1">Cilium</location>
    </subcellularLocation>
</comment>
<feature type="region of interest" description="Disordered" evidence="8">
    <location>
        <begin position="422"/>
        <end position="540"/>
    </location>
</feature>
<dbReference type="GO" id="GO:0036064">
    <property type="term" value="C:ciliary basal body"/>
    <property type="evidence" value="ECO:0007669"/>
    <property type="project" value="TreeGrafter"/>
</dbReference>
<evidence type="ECO:0000256" key="8">
    <source>
        <dbReference type="SAM" id="MobiDB-lite"/>
    </source>
</evidence>
<feature type="compositionally biased region" description="Basic residues" evidence="8">
    <location>
        <begin position="1"/>
        <end position="14"/>
    </location>
</feature>
<keyword evidence="5" id="KW-0969">Cilium</keyword>
<reference evidence="9 10" key="1">
    <citation type="submission" date="2024-03" db="EMBL/GenBank/DDBJ databases">
        <title>The genome assembly and annotation of the cricket Gryllus longicercus Weissman &amp; Gray.</title>
        <authorList>
            <person name="Szrajer S."/>
            <person name="Gray D."/>
            <person name="Ylla G."/>
        </authorList>
    </citation>
    <scope>NUCLEOTIDE SEQUENCE [LARGE SCALE GENOMIC DNA]</scope>
    <source>
        <strain evidence="9">DAG 2021-001</strain>
        <tissue evidence="9">Whole body minus gut</tissue>
    </source>
</reference>
<keyword evidence="10" id="KW-1185">Reference proteome</keyword>
<accession>A0AAN9ZC33</accession>
<evidence type="ECO:0000256" key="7">
    <source>
        <dbReference type="SAM" id="Coils"/>
    </source>
</evidence>
<feature type="region of interest" description="Disordered" evidence="8">
    <location>
        <begin position="1"/>
        <end position="20"/>
    </location>
</feature>
<evidence type="ECO:0000256" key="6">
    <source>
        <dbReference type="ARBA" id="ARBA00023273"/>
    </source>
</evidence>
<evidence type="ECO:0000256" key="3">
    <source>
        <dbReference type="ARBA" id="ARBA00014087"/>
    </source>
</evidence>
<dbReference type="InterPro" id="IPR038844">
    <property type="entry name" value="CFAP157"/>
</dbReference>
<feature type="compositionally biased region" description="Low complexity" evidence="8">
    <location>
        <begin position="423"/>
        <end position="450"/>
    </location>
</feature>
<protein>
    <recommendedName>
        <fullName evidence="3">Cilia- and flagella-associated protein 157</fullName>
    </recommendedName>
</protein>
<dbReference type="GO" id="GO:0008017">
    <property type="term" value="F:microtubule binding"/>
    <property type="evidence" value="ECO:0007669"/>
    <property type="project" value="TreeGrafter"/>
</dbReference>
<evidence type="ECO:0000313" key="10">
    <source>
        <dbReference type="Proteomes" id="UP001378592"/>
    </source>
</evidence>
<dbReference type="AlphaFoldDB" id="A0AAN9ZC33"/>
<dbReference type="Proteomes" id="UP001378592">
    <property type="component" value="Unassembled WGS sequence"/>
</dbReference>
<dbReference type="PANTHER" id="PTHR31954">
    <property type="entry name" value="CILIA- AND FLAGELLA-ASSOCIATED PROTEIN 157"/>
    <property type="match status" value="1"/>
</dbReference>
<dbReference type="EMBL" id="JAZDUA010000041">
    <property type="protein sequence ID" value="KAK7871261.1"/>
    <property type="molecule type" value="Genomic_DNA"/>
</dbReference>
<feature type="compositionally biased region" description="Polar residues" evidence="8">
    <location>
        <begin position="470"/>
        <end position="488"/>
    </location>
</feature>
<feature type="compositionally biased region" description="Basic and acidic residues" evidence="8">
    <location>
        <begin position="451"/>
        <end position="469"/>
    </location>
</feature>
<feature type="coiled-coil region" evidence="7">
    <location>
        <begin position="275"/>
        <end position="326"/>
    </location>
</feature>
<proteinExistence type="inferred from homology"/>
<name>A0AAN9ZC33_9ORTH</name>
<dbReference type="PANTHER" id="PTHR31954:SF1">
    <property type="entry name" value="CILIA- AND FLAGELLA-ASSOCIATED PROTEIN 157"/>
    <property type="match status" value="1"/>
</dbReference>
<comment type="similarity">
    <text evidence="2">Belongs to the CFAP157 family.</text>
</comment>
<feature type="compositionally biased region" description="Basic and acidic residues" evidence="8">
    <location>
        <begin position="513"/>
        <end position="540"/>
    </location>
</feature>
<evidence type="ECO:0000256" key="2">
    <source>
        <dbReference type="ARBA" id="ARBA00010841"/>
    </source>
</evidence>
<gene>
    <name evidence="9" type="ORF">R5R35_007548</name>
</gene>
<organism evidence="9 10">
    <name type="scientific">Gryllus longicercus</name>
    <dbReference type="NCBI Taxonomy" id="2509291"/>
    <lineage>
        <taxon>Eukaryota</taxon>
        <taxon>Metazoa</taxon>
        <taxon>Ecdysozoa</taxon>
        <taxon>Arthropoda</taxon>
        <taxon>Hexapoda</taxon>
        <taxon>Insecta</taxon>
        <taxon>Pterygota</taxon>
        <taxon>Neoptera</taxon>
        <taxon>Polyneoptera</taxon>
        <taxon>Orthoptera</taxon>
        <taxon>Ensifera</taxon>
        <taxon>Gryllidea</taxon>
        <taxon>Grylloidea</taxon>
        <taxon>Gryllidae</taxon>
        <taxon>Gryllinae</taxon>
        <taxon>Gryllus</taxon>
    </lineage>
</organism>
<comment type="caution">
    <text evidence="9">The sequence shown here is derived from an EMBL/GenBank/DDBJ whole genome shotgun (WGS) entry which is preliminary data.</text>
</comment>
<evidence type="ECO:0000256" key="1">
    <source>
        <dbReference type="ARBA" id="ARBA00004138"/>
    </source>
</evidence>